<keyword evidence="2" id="KW-1185">Reference proteome</keyword>
<name>A0A916XI12_9HYPH</name>
<evidence type="ECO:0008006" key="3">
    <source>
        <dbReference type="Google" id="ProtNLM"/>
    </source>
</evidence>
<sequence>MVFKRLSGLFGERPGATPARRGPFGLGLGRAVSFDLLRLKLELDKLAMQPPAETLVISGHGIAQLDASALIHRYYNDDNTILQVLCSDGIGDENIREITLFHPWDEVVPSSPAEWAAWDGTNGRIGAPAFEADGFHFERVWGEPATAWVPPAEFTEEVAAGDGEPRLIHQKIMPYRRQVGTLVENLLITVERDLASRDRGSISFMIGYGLARADVTPV</sequence>
<reference evidence="1" key="1">
    <citation type="journal article" date="2014" name="Int. J. Syst. Evol. Microbiol.">
        <title>Complete genome sequence of Corynebacterium casei LMG S-19264T (=DSM 44701T), isolated from a smear-ripened cheese.</title>
        <authorList>
            <consortium name="US DOE Joint Genome Institute (JGI-PGF)"/>
            <person name="Walter F."/>
            <person name="Albersmeier A."/>
            <person name="Kalinowski J."/>
            <person name="Ruckert C."/>
        </authorList>
    </citation>
    <scope>NUCLEOTIDE SEQUENCE</scope>
    <source>
        <strain evidence="1">CGMCC 1.12919</strain>
    </source>
</reference>
<accession>A0A916XI12</accession>
<gene>
    <name evidence="1" type="ORF">GCM10010994_36730</name>
</gene>
<dbReference type="InterPro" id="IPR019621">
    <property type="entry name" value="DUF2491"/>
</dbReference>
<dbReference type="Pfam" id="PF10679">
    <property type="entry name" value="DUF2491"/>
    <property type="match status" value="1"/>
</dbReference>
<proteinExistence type="predicted"/>
<protein>
    <recommendedName>
        <fullName evidence="3">DUF2491 family protein</fullName>
    </recommendedName>
</protein>
<reference evidence="1" key="2">
    <citation type="submission" date="2020-09" db="EMBL/GenBank/DDBJ databases">
        <authorList>
            <person name="Sun Q."/>
            <person name="Zhou Y."/>
        </authorList>
    </citation>
    <scope>NUCLEOTIDE SEQUENCE</scope>
    <source>
        <strain evidence="1">CGMCC 1.12919</strain>
    </source>
</reference>
<dbReference type="EMBL" id="BMGG01000006">
    <property type="protein sequence ID" value="GGC74948.1"/>
    <property type="molecule type" value="Genomic_DNA"/>
</dbReference>
<evidence type="ECO:0000313" key="1">
    <source>
        <dbReference type="EMBL" id="GGC74948.1"/>
    </source>
</evidence>
<dbReference type="RefSeq" id="WP_188610624.1">
    <property type="nucleotide sequence ID" value="NZ_BMGG01000006.1"/>
</dbReference>
<dbReference type="AlphaFoldDB" id="A0A916XI12"/>
<comment type="caution">
    <text evidence="1">The sequence shown here is derived from an EMBL/GenBank/DDBJ whole genome shotgun (WGS) entry which is preliminary data.</text>
</comment>
<evidence type="ECO:0000313" key="2">
    <source>
        <dbReference type="Proteomes" id="UP000637002"/>
    </source>
</evidence>
<dbReference type="Proteomes" id="UP000637002">
    <property type="component" value="Unassembled WGS sequence"/>
</dbReference>
<organism evidence="1 2">
    <name type="scientific">Chelatococcus reniformis</name>
    <dbReference type="NCBI Taxonomy" id="1494448"/>
    <lineage>
        <taxon>Bacteria</taxon>
        <taxon>Pseudomonadati</taxon>
        <taxon>Pseudomonadota</taxon>
        <taxon>Alphaproteobacteria</taxon>
        <taxon>Hyphomicrobiales</taxon>
        <taxon>Chelatococcaceae</taxon>
        <taxon>Chelatococcus</taxon>
    </lineage>
</organism>